<accession>A0A653KTL7</accession>
<dbReference type="EMBL" id="CABWLC010000006">
    <property type="protein sequence ID" value="VXA82753.1"/>
    <property type="molecule type" value="Genomic_DNA"/>
</dbReference>
<reference evidence="1 2" key="1">
    <citation type="submission" date="2019-10" db="EMBL/GenBank/DDBJ databases">
        <authorList>
            <person name="Karimi E."/>
        </authorList>
    </citation>
    <scope>NUCLEOTIDE SEQUENCE [LARGE SCALE GENOMIC DNA]</scope>
    <source>
        <strain evidence="1">Aeromonas sp. 8C</strain>
    </source>
</reference>
<evidence type="ECO:0000313" key="1">
    <source>
        <dbReference type="EMBL" id="VXA82753.1"/>
    </source>
</evidence>
<dbReference type="Proteomes" id="UP000439123">
    <property type="component" value="Unassembled WGS sequence"/>
</dbReference>
<evidence type="ECO:0000313" key="2">
    <source>
        <dbReference type="Proteomes" id="UP000439123"/>
    </source>
</evidence>
<organism evidence="1 2">
    <name type="scientific">Aeromonas veronii</name>
    <dbReference type="NCBI Taxonomy" id="654"/>
    <lineage>
        <taxon>Bacteria</taxon>
        <taxon>Pseudomonadati</taxon>
        <taxon>Pseudomonadota</taxon>
        <taxon>Gammaproteobacteria</taxon>
        <taxon>Aeromonadales</taxon>
        <taxon>Aeromonadaceae</taxon>
        <taxon>Aeromonas</taxon>
    </lineage>
</organism>
<gene>
    <name evidence="1" type="ORF">AERO8C_140181</name>
</gene>
<dbReference type="AlphaFoldDB" id="A0A653KTL7"/>
<proteinExistence type="predicted"/>
<sequence length="68" mass="6847">MVAVRPVQGIAHGQDHSGIPAAFTLYPLSGLPRCFVDVPVGCPSGRGVVTCTQGGRHCAVAQACQGGS</sequence>
<protein>
    <submittedName>
        <fullName evidence="1">Uncharacterized protein</fullName>
    </submittedName>
</protein>
<name>A0A653KTL7_AERVE</name>